<feature type="region of interest" description="Disordered" evidence="1">
    <location>
        <begin position="792"/>
        <end position="819"/>
    </location>
</feature>
<dbReference type="AlphaFoldDB" id="A0A7J7VP19"/>
<feature type="compositionally biased region" description="Acidic residues" evidence="1">
    <location>
        <begin position="105"/>
        <end position="122"/>
    </location>
</feature>
<reference evidence="3 4" key="1">
    <citation type="journal article" date="2020" name="Nature">
        <title>Six reference-quality genomes reveal evolution of bat adaptations.</title>
        <authorList>
            <person name="Jebb D."/>
            <person name="Huang Z."/>
            <person name="Pippel M."/>
            <person name="Hughes G.M."/>
            <person name="Lavrichenko K."/>
            <person name="Devanna P."/>
            <person name="Winkler S."/>
            <person name="Jermiin L.S."/>
            <person name="Skirmuntt E.C."/>
            <person name="Katzourakis A."/>
            <person name="Burkitt-Gray L."/>
            <person name="Ray D.A."/>
            <person name="Sullivan K.A.M."/>
            <person name="Roscito J.G."/>
            <person name="Kirilenko B.M."/>
            <person name="Davalos L.M."/>
            <person name="Corthals A.P."/>
            <person name="Power M.L."/>
            <person name="Jones G."/>
            <person name="Ransome R.D."/>
            <person name="Dechmann D.K.N."/>
            <person name="Locatelli A.G."/>
            <person name="Puechmaille S.J."/>
            <person name="Fedrigo O."/>
            <person name="Jarvis E.D."/>
            <person name="Hiller M."/>
            <person name="Vernes S.C."/>
            <person name="Myers E.W."/>
            <person name="Teeling E.C."/>
        </authorList>
    </citation>
    <scope>NUCLEOTIDE SEQUENCE [LARGE SCALE GENOMIC DNA]</scope>
    <source>
        <strain evidence="3">MRhiFer1</strain>
        <tissue evidence="3">Lung</tissue>
    </source>
</reference>
<feature type="region of interest" description="Disordered" evidence="1">
    <location>
        <begin position="476"/>
        <end position="606"/>
    </location>
</feature>
<feature type="domain" description="SPATA31" evidence="2">
    <location>
        <begin position="186"/>
        <end position="290"/>
    </location>
</feature>
<dbReference type="InterPro" id="IPR039509">
    <property type="entry name" value="SPATA31"/>
</dbReference>
<feature type="compositionally biased region" description="Low complexity" evidence="1">
    <location>
        <begin position="696"/>
        <end position="708"/>
    </location>
</feature>
<protein>
    <recommendedName>
        <fullName evidence="2">SPATA31 domain-containing protein</fullName>
    </recommendedName>
</protein>
<feature type="region of interest" description="Disordered" evidence="1">
    <location>
        <begin position="862"/>
        <end position="881"/>
    </location>
</feature>
<feature type="region of interest" description="Disordered" evidence="1">
    <location>
        <begin position="686"/>
        <end position="708"/>
    </location>
</feature>
<feature type="region of interest" description="Disordered" evidence="1">
    <location>
        <begin position="886"/>
        <end position="925"/>
    </location>
</feature>
<gene>
    <name evidence="3" type="ORF">mRhiFer1_001946</name>
</gene>
<dbReference type="InterPro" id="IPR026677">
    <property type="entry name" value="Spata31g1-like"/>
</dbReference>
<proteinExistence type="predicted"/>
<evidence type="ECO:0000259" key="2">
    <source>
        <dbReference type="Pfam" id="PF14650"/>
    </source>
</evidence>
<sequence>MEWLLEGLLGTKGDKGLLWGQLTYALACRYCGSSCLQSTGNLVTLFLFMVWQIRRWRQLGSWRQLQPCSSGDMMQGKGLPLLYRVAFLDRLWKQKSEEEEKEEKGEEEVEEEEEEEEEEETSLDPCSLPKEAPIREQDTIAPSQPFCSSKSLHKAIGTPELVLMQTPSPSRSFPIFQMLTNLPVRHKTASGSHLHQRKSQLFWGLPSLHSESLEAINLSSGGPFPLKLPAGPSVCFNKLAFLYRSNLLLPQFCSPTQLPTHQVHAMEDLEEMAPDPQQRPLPSSPSVPSLPLHLMSFPRDKGKGAEAHIQWLTQQKEVPWVSEDQALHPDPELQRTRPLSKVWRGVPQDPDLQQHIPDSLSASLLYPASLLGAPTRSETPWRTMRQNEDSKAPESAMPVPSPPLASLPLLQVTSSIGGLSGSKDLCETIRQRENAQVSEPPILVPCQSVAPMTEPQGTSLLEVPPGCETQWRITGHEESPQASEPPRPPPCQLPDSLSESQVVSPEGPSAPKDFWGTMELRENTQTSGSPVPAPCTSPDSLPELWGGSALEDPSGYKHHRGCRENSGNPEAFEPPALDLNPGLYGTSPACVPSRSKTPRKSMQSTENLWVSADPVPSSSLPLASLLQSLGVGPQGVLSEAKALWESMGQNENLWTSESPDHSRSLPPILEPHRINPVGDLTSSEAAWKDTQHSRNSWASEPPSLALSPHPALKLEPLRVSPMGVLSDSEASCGDIPRRKNSWAFAFPAHNLPQDPHEASPLGALSASELVAGDMEQKETCWVPVSPFCGPSPPSNSMSKSHISKPVGDQGNGKPEREAVKQSENYWATELRAPTCCSLSAPLPAPHLDLEFVWRHVQQRAVPQGSSPPAVDPLQPIPWPPPLAEALKLESNQPGPSEGELLPGAKAEYPPSRREAAPEAPTDSEVQAWHWSRELELKLKKLQQSPAPSSPALSSTTPGGTWRHSSCSPHQTHPPRLGLHSSSCYPPKVESTVTRPVQVSHCCHSSAHSQPQESGRAQESQREEGMKAKMVAQVSPQGPCVYVESGEELPRPGRALKL</sequence>
<dbReference type="PANTHER" id="PTHR21777">
    <property type="entry name" value="RCG55159-LIKE"/>
    <property type="match status" value="1"/>
</dbReference>
<feature type="compositionally biased region" description="Low complexity" evidence="1">
    <location>
        <begin position="941"/>
        <end position="957"/>
    </location>
</feature>
<feature type="compositionally biased region" description="Polar residues" evidence="1">
    <location>
        <begin position="1005"/>
        <end position="1017"/>
    </location>
</feature>
<organism evidence="3 4">
    <name type="scientific">Rhinolophus ferrumequinum</name>
    <name type="common">Greater horseshoe bat</name>
    <dbReference type="NCBI Taxonomy" id="59479"/>
    <lineage>
        <taxon>Eukaryota</taxon>
        <taxon>Metazoa</taxon>
        <taxon>Chordata</taxon>
        <taxon>Craniata</taxon>
        <taxon>Vertebrata</taxon>
        <taxon>Euteleostomi</taxon>
        <taxon>Mammalia</taxon>
        <taxon>Eutheria</taxon>
        <taxon>Laurasiatheria</taxon>
        <taxon>Chiroptera</taxon>
        <taxon>Yinpterochiroptera</taxon>
        <taxon>Rhinolophoidea</taxon>
        <taxon>Rhinolophidae</taxon>
        <taxon>Rhinolophinae</taxon>
        <taxon>Rhinolophus</taxon>
    </lineage>
</organism>
<feature type="region of interest" description="Disordered" evidence="1">
    <location>
        <begin position="940"/>
        <end position="1033"/>
    </location>
</feature>
<evidence type="ECO:0000256" key="1">
    <source>
        <dbReference type="SAM" id="MobiDB-lite"/>
    </source>
</evidence>
<dbReference type="PANTHER" id="PTHR21777:SF0">
    <property type="entry name" value="RCG55159-LIKE"/>
    <property type="match status" value="1"/>
</dbReference>
<comment type="caution">
    <text evidence="3">The sequence shown here is derived from an EMBL/GenBank/DDBJ whole genome shotgun (WGS) entry which is preliminary data.</text>
</comment>
<accession>A0A7J7VP19</accession>
<feature type="compositionally biased region" description="Pro residues" evidence="1">
    <location>
        <begin position="483"/>
        <end position="492"/>
    </location>
</feature>
<dbReference type="EMBL" id="JACAGC010000012">
    <property type="protein sequence ID" value="KAF6326987.1"/>
    <property type="molecule type" value="Genomic_DNA"/>
</dbReference>
<evidence type="ECO:0000313" key="3">
    <source>
        <dbReference type="EMBL" id="KAF6326987.1"/>
    </source>
</evidence>
<evidence type="ECO:0000313" key="4">
    <source>
        <dbReference type="Proteomes" id="UP000585614"/>
    </source>
</evidence>
<name>A0A7J7VP19_RHIFE</name>
<dbReference type="Proteomes" id="UP000585614">
    <property type="component" value="Unassembled WGS sequence"/>
</dbReference>
<dbReference type="Pfam" id="PF14650">
    <property type="entry name" value="FAM75"/>
    <property type="match status" value="1"/>
</dbReference>
<feature type="region of interest" description="Disordered" evidence="1">
    <location>
        <begin position="96"/>
        <end position="130"/>
    </location>
</feature>
<feature type="region of interest" description="Disordered" evidence="1">
    <location>
        <begin position="373"/>
        <end position="400"/>
    </location>
</feature>